<keyword evidence="3" id="KW-1185">Reference proteome</keyword>
<dbReference type="Pfam" id="PF13482">
    <property type="entry name" value="RNase_H_2"/>
    <property type="match status" value="1"/>
</dbReference>
<gene>
    <name evidence="2" type="ORF">SAMN02745248_00772</name>
</gene>
<evidence type="ECO:0000259" key="1">
    <source>
        <dbReference type="Pfam" id="PF13482"/>
    </source>
</evidence>
<sequence length="265" mass="31667">MYKREYKDTLEIPKEIYTKYKLNSILFFDIETTGFNKVSDTIVLVSLGYYTDYNEFYIQQFYAEYIEDEINIIKELEKYLPEFETWCSYNGIAFDEPYIKTKMQMYKMDFKCPENHFDLYRKIKPYYTQFGLHRCNLKTIEKYLGIERKDQIDGGFSAQLYKQYLYTNNDDIRDTIMLHNYEDVLNLPLLFKLIHKIDTDPSVIKEPSITPNQLKYIKSLMYKNNIKLKSNLNIISKKAASKAIESILKGNNKGEDIDFIIKDTY</sequence>
<dbReference type="GO" id="GO:0003676">
    <property type="term" value="F:nucleic acid binding"/>
    <property type="evidence" value="ECO:0007669"/>
    <property type="project" value="InterPro"/>
</dbReference>
<dbReference type="InterPro" id="IPR038720">
    <property type="entry name" value="YprB_RNase_H-like_dom"/>
</dbReference>
<evidence type="ECO:0000313" key="2">
    <source>
        <dbReference type="EMBL" id="SHJ70986.1"/>
    </source>
</evidence>
<dbReference type="Gene3D" id="3.30.420.10">
    <property type="entry name" value="Ribonuclease H-like superfamily/Ribonuclease H"/>
    <property type="match status" value="1"/>
</dbReference>
<dbReference type="EMBL" id="FRAD01000005">
    <property type="protein sequence ID" value="SHJ70986.1"/>
    <property type="molecule type" value="Genomic_DNA"/>
</dbReference>
<dbReference type="AlphaFoldDB" id="A0A1M6LIH8"/>
<feature type="domain" description="YprB ribonuclease H-like" evidence="1">
    <location>
        <begin position="26"/>
        <end position="193"/>
    </location>
</feature>
<accession>A0A1M6LIH8</accession>
<dbReference type="PANTHER" id="PTHR38462:SF1">
    <property type="entry name" value="YPRB RIBONUCLEASE H-LIKE DOMAIN-CONTAINING PROTEIN"/>
    <property type="match status" value="1"/>
</dbReference>
<proteinExistence type="predicted"/>
<dbReference type="InterPro" id="IPR036397">
    <property type="entry name" value="RNaseH_sf"/>
</dbReference>
<dbReference type="RefSeq" id="WP_072902515.1">
    <property type="nucleotide sequence ID" value="NZ_FRAD01000005.1"/>
</dbReference>
<dbReference type="PANTHER" id="PTHR38462">
    <property type="entry name" value="EXONUCLEASE-LIKE PROTEIN"/>
    <property type="match status" value="1"/>
</dbReference>
<dbReference type="STRING" id="1121331.SAMN02745248_00772"/>
<reference evidence="2 3" key="1">
    <citation type="submission" date="2016-11" db="EMBL/GenBank/DDBJ databases">
        <authorList>
            <person name="Jaros S."/>
            <person name="Januszkiewicz K."/>
            <person name="Wedrychowicz H."/>
        </authorList>
    </citation>
    <scope>NUCLEOTIDE SEQUENCE [LARGE SCALE GENOMIC DNA]</scope>
    <source>
        <strain evidence="2 3">DSM 3090</strain>
    </source>
</reference>
<dbReference type="InterPro" id="IPR012337">
    <property type="entry name" value="RNaseH-like_sf"/>
</dbReference>
<dbReference type="SUPFAM" id="SSF53098">
    <property type="entry name" value="Ribonuclease H-like"/>
    <property type="match status" value="1"/>
</dbReference>
<evidence type="ECO:0000313" key="3">
    <source>
        <dbReference type="Proteomes" id="UP000183952"/>
    </source>
</evidence>
<protein>
    <recommendedName>
        <fullName evidence="1">YprB ribonuclease H-like domain-containing protein</fullName>
    </recommendedName>
</protein>
<organism evidence="2 3">
    <name type="scientific">Hathewaya proteolytica DSM 3090</name>
    <dbReference type="NCBI Taxonomy" id="1121331"/>
    <lineage>
        <taxon>Bacteria</taxon>
        <taxon>Bacillati</taxon>
        <taxon>Bacillota</taxon>
        <taxon>Clostridia</taxon>
        <taxon>Eubacteriales</taxon>
        <taxon>Clostridiaceae</taxon>
        <taxon>Hathewaya</taxon>
    </lineage>
</organism>
<dbReference type="Proteomes" id="UP000183952">
    <property type="component" value="Unassembled WGS sequence"/>
</dbReference>
<name>A0A1M6LIH8_9CLOT</name>
<dbReference type="OrthoDB" id="9790530at2"/>